<dbReference type="EMBL" id="JAJAQC010000047">
    <property type="protein sequence ID" value="MDA0566979.1"/>
    <property type="molecule type" value="Genomic_DNA"/>
</dbReference>
<accession>A0A9X3NRX8</accession>
<dbReference type="Proteomes" id="UP001140076">
    <property type="component" value="Unassembled WGS sequence"/>
</dbReference>
<organism evidence="1 2">
    <name type="scientific">Streptomonospora mangrovi</name>
    <dbReference type="NCBI Taxonomy" id="2883123"/>
    <lineage>
        <taxon>Bacteria</taxon>
        <taxon>Bacillati</taxon>
        <taxon>Actinomycetota</taxon>
        <taxon>Actinomycetes</taxon>
        <taxon>Streptosporangiales</taxon>
        <taxon>Nocardiopsidaceae</taxon>
        <taxon>Streptomonospora</taxon>
    </lineage>
</organism>
<name>A0A9X3NRX8_9ACTN</name>
<gene>
    <name evidence="1" type="ORF">LG943_22060</name>
</gene>
<sequence length="116" mass="13035">MSADGRVIRHPGSLRQIPASGKVVSAPRPDSPPVSVLWAAREGWCVWHKHVGARCVASGTWDGRDYPLAVLWRFFVSEERLDWEQAIYPIDPRSLIGPFLRESTDSHVHGFSTCVR</sequence>
<reference evidence="1" key="1">
    <citation type="submission" date="2021-10" db="EMBL/GenBank/DDBJ databases">
        <title>Streptomonospora sp. nov., isolated from mangrove soil.</title>
        <authorList>
            <person name="Chen X."/>
            <person name="Ge X."/>
            <person name="Liu W."/>
        </authorList>
    </citation>
    <scope>NUCLEOTIDE SEQUENCE</scope>
    <source>
        <strain evidence="1">S1-112</strain>
    </source>
</reference>
<evidence type="ECO:0000313" key="2">
    <source>
        <dbReference type="Proteomes" id="UP001140076"/>
    </source>
</evidence>
<dbReference type="RefSeq" id="WP_270074235.1">
    <property type="nucleotide sequence ID" value="NZ_JAJAQC010000047.1"/>
</dbReference>
<protein>
    <submittedName>
        <fullName evidence="1">Uncharacterized protein</fullName>
    </submittedName>
</protein>
<comment type="caution">
    <text evidence="1">The sequence shown here is derived from an EMBL/GenBank/DDBJ whole genome shotgun (WGS) entry which is preliminary data.</text>
</comment>
<dbReference type="AlphaFoldDB" id="A0A9X3NRX8"/>
<proteinExistence type="predicted"/>
<evidence type="ECO:0000313" key="1">
    <source>
        <dbReference type="EMBL" id="MDA0566979.1"/>
    </source>
</evidence>
<keyword evidence="2" id="KW-1185">Reference proteome</keyword>